<keyword evidence="3" id="KW-0547">Nucleotide-binding</keyword>
<dbReference type="Proteomes" id="UP001497392">
    <property type="component" value="Unassembled WGS sequence"/>
</dbReference>
<evidence type="ECO:0000313" key="6">
    <source>
        <dbReference type="EMBL" id="CAL5222283.1"/>
    </source>
</evidence>
<sequence length="410" mass="45710">MNQLKSAACTGGELLALRYDHTVPKARYVAQNNGKASRCYSIGRIYRRDNPQATRARYREFYQADFDIVGEYPPMAADAEVLKVGDFIIKISHRKLLDAMLTYCGVPANLFHPICSAIDKLDKESWETVRAEMIEQKGLPAEVADRIEPFTKMKGDMRTMIKELKARDWASCSAEANKAADVALKDMELLSDLLEAFGIKLKLFSLNLSLARGLDYYTGLIYEAVLDPTAGSAHGNMGSIAAGGRYDKMVGQFSSKTVPCVGVSVGVERVFAILEREALKQAEELGANVRESKTQVLIVSPGRQNLLQERCKLADQLLGAGFLVEAFTEKKMGFMDQIKYADVEGIPVVVVMGEKEIQKGVVKIRDQWRKKDDLDKEIEVPRTQLVEHLQKIRADNGAWNAQFTKPSEAF</sequence>
<evidence type="ECO:0000256" key="2">
    <source>
        <dbReference type="ARBA" id="ARBA00012815"/>
    </source>
</evidence>
<comment type="catalytic activity">
    <reaction evidence="4">
        <text>tRNA(His) + L-histidine + ATP = L-histidyl-tRNA(His) + AMP + diphosphate + H(+)</text>
        <dbReference type="Rhea" id="RHEA:17313"/>
        <dbReference type="Rhea" id="RHEA-COMP:9665"/>
        <dbReference type="Rhea" id="RHEA-COMP:9689"/>
        <dbReference type="ChEBI" id="CHEBI:15378"/>
        <dbReference type="ChEBI" id="CHEBI:30616"/>
        <dbReference type="ChEBI" id="CHEBI:33019"/>
        <dbReference type="ChEBI" id="CHEBI:57595"/>
        <dbReference type="ChEBI" id="CHEBI:78442"/>
        <dbReference type="ChEBI" id="CHEBI:78527"/>
        <dbReference type="ChEBI" id="CHEBI:456215"/>
        <dbReference type="EC" id="6.1.1.21"/>
    </reaction>
</comment>
<dbReference type="InterPro" id="IPR004154">
    <property type="entry name" value="Anticodon-bd"/>
</dbReference>
<dbReference type="Pfam" id="PF13393">
    <property type="entry name" value="tRNA-synt_His"/>
    <property type="match status" value="1"/>
</dbReference>
<protein>
    <recommendedName>
        <fullName evidence="2">histidine--tRNA ligase</fullName>
        <ecNumber evidence="2">6.1.1.21</ecNumber>
    </recommendedName>
</protein>
<comment type="caution">
    <text evidence="6">The sequence shown here is derived from an EMBL/GenBank/DDBJ whole genome shotgun (WGS) entry which is preliminary data.</text>
</comment>
<comment type="similarity">
    <text evidence="1">Belongs to the class-II aminoacyl-tRNA synthetase family.</text>
</comment>
<dbReference type="Pfam" id="PF03129">
    <property type="entry name" value="HGTP_anticodon"/>
    <property type="match status" value="1"/>
</dbReference>
<proteinExistence type="inferred from homology"/>
<dbReference type="EC" id="6.1.1.21" evidence="2"/>
<evidence type="ECO:0000259" key="5">
    <source>
        <dbReference type="PROSITE" id="PS50862"/>
    </source>
</evidence>
<evidence type="ECO:0000256" key="3">
    <source>
        <dbReference type="ARBA" id="ARBA00022741"/>
    </source>
</evidence>
<dbReference type="Gene3D" id="3.40.50.800">
    <property type="entry name" value="Anticodon-binding domain"/>
    <property type="match status" value="1"/>
</dbReference>
<dbReference type="SUPFAM" id="SSF52954">
    <property type="entry name" value="Class II aaRS ABD-related"/>
    <property type="match status" value="1"/>
</dbReference>
<dbReference type="InterPro" id="IPR004516">
    <property type="entry name" value="HisRS/HisZ"/>
</dbReference>
<evidence type="ECO:0000256" key="1">
    <source>
        <dbReference type="ARBA" id="ARBA00008226"/>
    </source>
</evidence>
<keyword evidence="7" id="KW-1185">Reference proteome</keyword>
<dbReference type="InterPro" id="IPR036621">
    <property type="entry name" value="Anticodon-bd_dom_sf"/>
</dbReference>
<feature type="domain" description="Aminoacyl-transfer RNA synthetases class-II family profile" evidence="5">
    <location>
        <begin position="38"/>
        <end position="301"/>
    </location>
</feature>
<dbReference type="InterPro" id="IPR041715">
    <property type="entry name" value="HisRS-like_core"/>
</dbReference>
<dbReference type="Gene3D" id="3.30.930.10">
    <property type="entry name" value="Bira Bifunctional Protein, Domain 2"/>
    <property type="match status" value="1"/>
</dbReference>
<dbReference type="InterPro" id="IPR045864">
    <property type="entry name" value="aa-tRNA-synth_II/BPL/LPL"/>
</dbReference>
<accession>A0ABP1FVR5</accession>
<name>A0ABP1FVR5_9CHLO</name>
<evidence type="ECO:0000313" key="7">
    <source>
        <dbReference type="Proteomes" id="UP001497392"/>
    </source>
</evidence>
<dbReference type="CDD" id="cd00773">
    <property type="entry name" value="HisRS-like_core"/>
    <property type="match status" value="1"/>
</dbReference>
<evidence type="ECO:0000256" key="4">
    <source>
        <dbReference type="ARBA" id="ARBA00047639"/>
    </source>
</evidence>
<dbReference type="PANTHER" id="PTHR11476">
    <property type="entry name" value="HISTIDYL-TRNA SYNTHETASE"/>
    <property type="match status" value="1"/>
</dbReference>
<dbReference type="PIRSF" id="PIRSF001549">
    <property type="entry name" value="His-tRNA_synth"/>
    <property type="match status" value="1"/>
</dbReference>
<dbReference type="PROSITE" id="PS50862">
    <property type="entry name" value="AA_TRNA_LIGASE_II"/>
    <property type="match status" value="1"/>
</dbReference>
<dbReference type="SUPFAM" id="SSF55681">
    <property type="entry name" value="Class II aaRS and biotin synthetases"/>
    <property type="match status" value="1"/>
</dbReference>
<dbReference type="PANTHER" id="PTHR11476:SF7">
    <property type="entry name" value="HISTIDINE--TRNA LIGASE"/>
    <property type="match status" value="1"/>
</dbReference>
<dbReference type="EMBL" id="CAXHTA020000006">
    <property type="protein sequence ID" value="CAL5222283.1"/>
    <property type="molecule type" value="Genomic_DNA"/>
</dbReference>
<reference evidence="6 7" key="1">
    <citation type="submission" date="2024-06" db="EMBL/GenBank/DDBJ databases">
        <authorList>
            <person name="Kraege A."/>
            <person name="Thomma B."/>
        </authorList>
    </citation>
    <scope>NUCLEOTIDE SEQUENCE [LARGE SCALE GENOMIC DNA]</scope>
</reference>
<dbReference type="InterPro" id="IPR006195">
    <property type="entry name" value="aa-tRNA-synth_II"/>
</dbReference>
<gene>
    <name evidence="6" type="primary">g4622</name>
    <name evidence="6" type="ORF">VP750_LOCUS3942</name>
</gene>
<organism evidence="6 7">
    <name type="scientific">Coccomyxa viridis</name>
    <dbReference type="NCBI Taxonomy" id="1274662"/>
    <lineage>
        <taxon>Eukaryota</taxon>
        <taxon>Viridiplantae</taxon>
        <taxon>Chlorophyta</taxon>
        <taxon>core chlorophytes</taxon>
        <taxon>Trebouxiophyceae</taxon>
        <taxon>Trebouxiophyceae incertae sedis</taxon>
        <taxon>Coccomyxaceae</taxon>
        <taxon>Coccomyxa</taxon>
    </lineage>
</organism>